<organism evidence="1 2">
    <name type="scientific">Debaryomyces hansenii (strain ATCC 36239 / CBS 767 / BCRC 21394 / JCM 1990 / NBRC 0083 / IGC 2968)</name>
    <name type="common">Yeast</name>
    <name type="synonym">Torulaspora hansenii</name>
    <dbReference type="NCBI Taxonomy" id="284592"/>
    <lineage>
        <taxon>Eukaryota</taxon>
        <taxon>Fungi</taxon>
        <taxon>Dikarya</taxon>
        <taxon>Ascomycota</taxon>
        <taxon>Saccharomycotina</taxon>
        <taxon>Pichiomycetes</taxon>
        <taxon>Debaryomycetaceae</taxon>
        <taxon>Debaryomyces</taxon>
    </lineage>
</organism>
<keyword evidence="2" id="KW-1185">Reference proteome</keyword>
<gene>
    <name evidence="1" type="ordered locus">DEHA2F02288g</name>
</gene>
<dbReference type="InParanoid" id="Q6BMV5"/>
<accession>Q6BMV5</accession>
<dbReference type="VEuPathDB" id="FungiDB:DEHA2F02288g"/>
<protein>
    <submittedName>
        <fullName evidence="1">DEHA2F02288p</fullName>
    </submittedName>
</protein>
<dbReference type="KEGG" id="dha:DEHA2F02288g"/>
<sequence>MRMITRDQGPLSESIHVLRNESEAARIEHKEKRKLQDKKQLTEKLECFLCWPSLSLTQVIKILRVSEDLTLTQLIIIVGRNMTGRAETWYLELKENYMNISL</sequence>
<reference evidence="1 2" key="1">
    <citation type="journal article" date="2004" name="Nature">
        <title>Genome evolution in yeasts.</title>
        <authorList>
            <consortium name="Genolevures"/>
            <person name="Dujon B."/>
            <person name="Sherman D."/>
            <person name="Fischer G."/>
            <person name="Durrens P."/>
            <person name="Casaregola S."/>
            <person name="Lafontaine I."/>
            <person name="de Montigny J."/>
            <person name="Marck C."/>
            <person name="Neuveglise C."/>
            <person name="Talla E."/>
            <person name="Goffard N."/>
            <person name="Frangeul L."/>
            <person name="Aigle M."/>
            <person name="Anthouard V."/>
            <person name="Babour A."/>
            <person name="Barbe V."/>
            <person name="Barnay S."/>
            <person name="Blanchin S."/>
            <person name="Beckerich J.M."/>
            <person name="Beyne E."/>
            <person name="Bleykasten C."/>
            <person name="Boisrame A."/>
            <person name="Boyer J."/>
            <person name="Cattolico L."/>
            <person name="Confanioleri F."/>
            <person name="de Daruvar A."/>
            <person name="Despons L."/>
            <person name="Fabre E."/>
            <person name="Fairhead C."/>
            <person name="Ferry-Dumazet H."/>
            <person name="Groppi A."/>
            <person name="Hantraye F."/>
            <person name="Hennequin C."/>
            <person name="Jauniaux N."/>
            <person name="Joyet P."/>
            <person name="Kachouri R."/>
            <person name="Kerrest A."/>
            <person name="Koszul R."/>
            <person name="Lemaire M."/>
            <person name="Lesur I."/>
            <person name="Ma L."/>
            <person name="Muller H."/>
            <person name="Nicaud J.M."/>
            <person name="Nikolski M."/>
            <person name="Oztas S."/>
            <person name="Ozier-Kalogeropoulos O."/>
            <person name="Pellenz S."/>
            <person name="Potier S."/>
            <person name="Richard G.F."/>
            <person name="Straub M.L."/>
            <person name="Suleau A."/>
            <person name="Swennene D."/>
            <person name="Tekaia F."/>
            <person name="Wesolowski-Louvel M."/>
            <person name="Westhof E."/>
            <person name="Wirth B."/>
            <person name="Zeniou-Meyer M."/>
            <person name="Zivanovic I."/>
            <person name="Bolotin-Fukuhara M."/>
            <person name="Thierry A."/>
            <person name="Bouchier C."/>
            <person name="Caudron B."/>
            <person name="Scarpelli C."/>
            <person name="Gaillardin C."/>
            <person name="Weissenbach J."/>
            <person name="Wincker P."/>
            <person name="Souciet J.L."/>
        </authorList>
    </citation>
    <scope>NUCLEOTIDE SEQUENCE [LARGE SCALE GENOMIC DNA]</scope>
    <source>
        <strain evidence="2">ATCC 36239 / CBS 767 / BCRC 21394 / JCM 1990 / NBRC 0083 / IGC 2968</strain>
    </source>
</reference>
<evidence type="ECO:0000313" key="2">
    <source>
        <dbReference type="Proteomes" id="UP000000599"/>
    </source>
</evidence>
<dbReference type="EMBL" id="CR382138">
    <property type="protein sequence ID" value="CAG88772.2"/>
    <property type="molecule type" value="Genomic_DNA"/>
</dbReference>
<dbReference type="AlphaFoldDB" id="Q6BMV5"/>
<dbReference type="Proteomes" id="UP000000599">
    <property type="component" value="Chromosome F"/>
</dbReference>
<dbReference type="RefSeq" id="XP_460465.2">
    <property type="nucleotide sequence ID" value="XM_460465.1"/>
</dbReference>
<evidence type="ECO:0000313" key="1">
    <source>
        <dbReference type="EMBL" id="CAG88772.2"/>
    </source>
</evidence>
<dbReference type="GeneID" id="2903968"/>
<proteinExistence type="predicted"/>
<name>Q6BMV5_DEBHA</name>
<dbReference type="HOGENOM" id="CLU_2277383_0_0_1"/>